<keyword evidence="3" id="KW-1185">Reference proteome</keyword>
<dbReference type="EMBL" id="CP054856">
    <property type="protein sequence ID" value="QVM85215.1"/>
    <property type="molecule type" value="Genomic_DNA"/>
</dbReference>
<keyword evidence="1" id="KW-1133">Transmembrane helix</keyword>
<accession>A0ABX8E7Q6</accession>
<reference evidence="2 3" key="1">
    <citation type="journal article" date="2021" name="Int. J. Syst. Evol. Microbiol.">
        <title>Novosphingobium decolorationis sp. nov., an aniline blue-decolourizing bacterium isolated from East Pacific sediment.</title>
        <authorList>
            <person name="Chen X."/>
            <person name="Dong B."/>
            <person name="Chen T."/>
            <person name="Ren N."/>
            <person name="Wang J."/>
            <person name="Xu Y."/>
            <person name="Yang J."/>
            <person name="Zhu S."/>
            <person name="Chen J."/>
        </authorList>
    </citation>
    <scope>NUCLEOTIDE SEQUENCE [LARGE SCALE GENOMIC DNA]</scope>
    <source>
        <strain evidence="2 3">502str22</strain>
    </source>
</reference>
<feature type="transmembrane region" description="Helical" evidence="1">
    <location>
        <begin position="15"/>
        <end position="47"/>
    </location>
</feature>
<protein>
    <submittedName>
        <fullName evidence="2">Uncharacterized protein</fullName>
    </submittedName>
</protein>
<name>A0ABX8E7Q6_9SPHN</name>
<organism evidence="2 3">
    <name type="scientific">Novosphingobium decolorationis</name>
    <dbReference type="NCBI Taxonomy" id="2698673"/>
    <lineage>
        <taxon>Bacteria</taxon>
        <taxon>Pseudomonadati</taxon>
        <taxon>Pseudomonadota</taxon>
        <taxon>Alphaproteobacteria</taxon>
        <taxon>Sphingomonadales</taxon>
        <taxon>Sphingomonadaceae</taxon>
        <taxon>Novosphingobium</taxon>
    </lineage>
</organism>
<feature type="transmembrane region" description="Helical" evidence="1">
    <location>
        <begin position="84"/>
        <end position="103"/>
    </location>
</feature>
<feature type="transmembrane region" description="Helical" evidence="1">
    <location>
        <begin position="59"/>
        <end position="78"/>
    </location>
</feature>
<sequence length="110" mass="12614">MNRTKAEWKRWAPELWLAVMFFMIAGFSIRSAIAGAILIFTSALFWLVETRLQRPRRSYCRLALGSALLLIFLVYVSWHGEKLLAGLTWLGMTVIALFITASYERQEGLS</sequence>
<evidence type="ECO:0000313" key="2">
    <source>
        <dbReference type="EMBL" id="QVM85215.1"/>
    </source>
</evidence>
<gene>
    <name evidence="2" type="ORF">HT578_17290</name>
</gene>
<proteinExistence type="predicted"/>
<dbReference type="Proteomes" id="UP000677126">
    <property type="component" value="Chromosome"/>
</dbReference>
<evidence type="ECO:0000256" key="1">
    <source>
        <dbReference type="SAM" id="Phobius"/>
    </source>
</evidence>
<evidence type="ECO:0000313" key="3">
    <source>
        <dbReference type="Proteomes" id="UP000677126"/>
    </source>
</evidence>
<keyword evidence="1" id="KW-0472">Membrane</keyword>
<keyword evidence="1" id="KW-0812">Transmembrane</keyword>